<dbReference type="InterPro" id="IPR000620">
    <property type="entry name" value="EamA_dom"/>
</dbReference>
<feature type="transmembrane region" description="Helical" evidence="5">
    <location>
        <begin position="48"/>
        <end position="67"/>
    </location>
</feature>
<evidence type="ECO:0000256" key="3">
    <source>
        <dbReference type="ARBA" id="ARBA00022989"/>
    </source>
</evidence>
<feature type="transmembrane region" description="Helical" evidence="5">
    <location>
        <begin position="155"/>
        <end position="175"/>
    </location>
</feature>
<dbReference type="AlphaFoldDB" id="A0A5K7YQQ4"/>
<evidence type="ECO:0000256" key="5">
    <source>
        <dbReference type="SAM" id="Phobius"/>
    </source>
</evidence>
<evidence type="ECO:0000313" key="7">
    <source>
        <dbReference type="EMBL" id="BBO70655.1"/>
    </source>
</evidence>
<accession>A0A5K7YQQ4</accession>
<feature type="transmembrane region" description="Helical" evidence="5">
    <location>
        <begin position="216"/>
        <end position="233"/>
    </location>
</feature>
<feature type="transmembrane region" description="Helical" evidence="5">
    <location>
        <begin position="270"/>
        <end position="289"/>
    </location>
</feature>
<dbReference type="RefSeq" id="WP_155318590.1">
    <property type="nucleotide sequence ID" value="NZ_AP021874.1"/>
</dbReference>
<feature type="transmembrane region" description="Helical" evidence="5">
    <location>
        <begin position="106"/>
        <end position="124"/>
    </location>
</feature>
<feature type="transmembrane region" description="Helical" evidence="5">
    <location>
        <begin position="12"/>
        <end position="36"/>
    </location>
</feature>
<dbReference type="PANTHER" id="PTHR22911">
    <property type="entry name" value="ACYL-MALONYL CONDENSING ENZYME-RELATED"/>
    <property type="match status" value="1"/>
</dbReference>
<keyword evidence="3 5" id="KW-1133">Transmembrane helix</keyword>
<feature type="transmembrane region" description="Helical" evidence="5">
    <location>
        <begin position="131"/>
        <end position="149"/>
    </location>
</feature>
<dbReference type="EMBL" id="AP021874">
    <property type="protein sequence ID" value="BBO70655.1"/>
    <property type="molecule type" value="Genomic_DNA"/>
</dbReference>
<feature type="transmembrane region" description="Helical" evidence="5">
    <location>
        <begin position="79"/>
        <end position="100"/>
    </location>
</feature>
<evidence type="ECO:0000259" key="6">
    <source>
        <dbReference type="Pfam" id="PF00892"/>
    </source>
</evidence>
<organism evidence="7 8">
    <name type="scientific">Desulfosarcina alkanivorans</name>
    <dbReference type="NCBI Taxonomy" id="571177"/>
    <lineage>
        <taxon>Bacteria</taxon>
        <taxon>Pseudomonadati</taxon>
        <taxon>Thermodesulfobacteriota</taxon>
        <taxon>Desulfobacteria</taxon>
        <taxon>Desulfobacterales</taxon>
        <taxon>Desulfosarcinaceae</taxon>
        <taxon>Desulfosarcina</taxon>
    </lineage>
</organism>
<dbReference type="SUPFAM" id="SSF103481">
    <property type="entry name" value="Multidrug resistance efflux transporter EmrE"/>
    <property type="match status" value="2"/>
</dbReference>
<protein>
    <submittedName>
        <fullName evidence="7">Transporter</fullName>
    </submittedName>
</protein>
<dbReference type="KEGG" id="dalk:DSCA_45850"/>
<evidence type="ECO:0000256" key="2">
    <source>
        <dbReference type="ARBA" id="ARBA00022692"/>
    </source>
</evidence>
<feature type="domain" description="EamA" evidence="6">
    <location>
        <begin position="18"/>
        <end position="146"/>
    </location>
</feature>
<gene>
    <name evidence="7" type="ORF">DSCA_45850</name>
</gene>
<comment type="subcellular location">
    <subcellularLocation>
        <location evidence="1">Membrane</location>
        <topology evidence="1">Multi-pass membrane protein</topology>
    </subcellularLocation>
</comment>
<sequence>MPQPAPSRQVKLDAAVAGPLFMLAAALLFTLLNLIVKQIGPAYTIWHIGFYRFFGGVVVLLLIFGRHGNAYRGHNTRLLIIRGFTGSAAFLCVVTAIRLLPVSTALVIFYAFPAFSAVFARLIYGERISREGIGCIVMVIVGIGVLFDFSLSGNLAGQAMALAGSAFAGLTVTLIKTLREKNGPVIIYLYFCTMGMLVTLPQFAMAPLIPATAMDWAMVLGIVFSSVVAQLSMNQGFFYCRGWEGGVFMSSEVIFTAIVGIAFLGDPASWRFWTGGLLIVGSAVALNRFKANHARSEK</sequence>
<keyword evidence="4 5" id="KW-0472">Membrane</keyword>
<keyword evidence="2 5" id="KW-0812">Transmembrane</keyword>
<feature type="domain" description="EamA" evidence="6">
    <location>
        <begin position="157"/>
        <end position="286"/>
    </location>
</feature>
<reference evidence="7 8" key="1">
    <citation type="submission" date="2019-11" db="EMBL/GenBank/DDBJ databases">
        <title>Comparative genomics of hydrocarbon-degrading Desulfosarcina strains.</title>
        <authorList>
            <person name="Watanabe M."/>
            <person name="Kojima H."/>
            <person name="Fukui M."/>
        </authorList>
    </citation>
    <scope>NUCLEOTIDE SEQUENCE [LARGE SCALE GENOMIC DNA]</scope>
    <source>
        <strain evidence="7 8">PL12</strain>
    </source>
</reference>
<evidence type="ECO:0000256" key="4">
    <source>
        <dbReference type="ARBA" id="ARBA00023136"/>
    </source>
</evidence>
<proteinExistence type="predicted"/>
<keyword evidence="8" id="KW-1185">Reference proteome</keyword>
<feature type="transmembrane region" description="Helical" evidence="5">
    <location>
        <begin position="187"/>
        <end position="210"/>
    </location>
</feature>
<dbReference type="Pfam" id="PF00892">
    <property type="entry name" value="EamA"/>
    <property type="match status" value="2"/>
</dbReference>
<feature type="transmembrane region" description="Helical" evidence="5">
    <location>
        <begin position="245"/>
        <end position="264"/>
    </location>
</feature>
<dbReference type="PANTHER" id="PTHR22911:SF6">
    <property type="entry name" value="SOLUTE CARRIER FAMILY 35 MEMBER G1"/>
    <property type="match status" value="1"/>
</dbReference>
<name>A0A5K7YQQ4_9BACT</name>
<dbReference type="GO" id="GO:0016020">
    <property type="term" value="C:membrane"/>
    <property type="evidence" value="ECO:0007669"/>
    <property type="project" value="UniProtKB-SubCell"/>
</dbReference>
<evidence type="ECO:0000256" key="1">
    <source>
        <dbReference type="ARBA" id="ARBA00004141"/>
    </source>
</evidence>
<dbReference type="InterPro" id="IPR037185">
    <property type="entry name" value="EmrE-like"/>
</dbReference>
<dbReference type="Proteomes" id="UP000427906">
    <property type="component" value="Chromosome"/>
</dbReference>
<evidence type="ECO:0000313" key="8">
    <source>
        <dbReference type="Proteomes" id="UP000427906"/>
    </source>
</evidence>
<dbReference type="OrthoDB" id="5416122at2"/>